<dbReference type="GO" id="GO:0008168">
    <property type="term" value="F:methyltransferase activity"/>
    <property type="evidence" value="ECO:0007669"/>
    <property type="project" value="UniProtKB-KW"/>
</dbReference>
<evidence type="ECO:0000256" key="4">
    <source>
        <dbReference type="ARBA" id="ARBA00047422"/>
    </source>
</evidence>
<sequence length="82" mass="9384">MTRVSECLFIGVVRRFTVRGTARLQGMPDTFLPSGSWSQALRQLGNAVPALLAEVARRWIARNLAQRTRNQQFLTDRERIAR</sequence>
<dbReference type="Proteomes" id="UP001481677">
    <property type="component" value="Unassembled WGS sequence"/>
</dbReference>
<evidence type="ECO:0000313" key="6">
    <source>
        <dbReference type="Proteomes" id="UP001481677"/>
    </source>
</evidence>
<dbReference type="SUPFAM" id="SSF53335">
    <property type="entry name" value="S-adenosyl-L-methionine-dependent methyltransferases"/>
    <property type="match status" value="1"/>
</dbReference>
<accession>A0ABU9R9D7</accession>
<gene>
    <name evidence="5" type="ORF">V4C56_29090</name>
</gene>
<dbReference type="InterPro" id="IPR001525">
    <property type="entry name" value="C5_MeTfrase"/>
</dbReference>
<keyword evidence="1 5" id="KW-0489">Methyltransferase</keyword>
<reference evidence="5 6" key="1">
    <citation type="submission" date="2024-01" db="EMBL/GenBank/DDBJ databases">
        <title>The diversity of rhizobia nodulating Mimosa spp. in eleven states of Brazil covering several biomes is determined by host plant, location, and edaphic factors.</title>
        <authorList>
            <person name="Rouws L."/>
            <person name="Barauna A."/>
            <person name="Beukes C."/>
            <person name="De Faria S.M."/>
            <person name="Gross E."/>
            <person name="Dos Reis Junior F.B."/>
            <person name="Simon M."/>
            <person name="Maluk M."/>
            <person name="Odee D.W."/>
            <person name="Kenicer G."/>
            <person name="Young J.P.W."/>
            <person name="Reis V.M."/>
            <person name="Zilli J."/>
            <person name="James E.K."/>
        </authorList>
    </citation>
    <scope>NUCLEOTIDE SEQUENCE [LARGE SCALE GENOMIC DNA]</scope>
    <source>
        <strain evidence="5 6">JPY530</strain>
    </source>
</reference>
<evidence type="ECO:0000256" key="3">
    <source>
        <dbReference type="ARBA" id="ARBA00022747"/>
    </source>
</evidence>
<keyword evidence="3" id="KW-0680">Restriction system</keyword>
<organism evidence="5 6">
    <name type="scientific">Paraburkholderia azotifigens</name>
    <dbReference type="NCBI Taxonomy" id="2057004"/>
    <lineage>
        <taxon>Bacteria</taxon>
        <taxon>Pseudomonadati</taxon>
        <taxon>Pseudomonadota</taxon>
        <taxon>Betaproteobacteria</taxon>
        <taxon>Burkholderiales</taxon>
        <taxon>Burkholderiaceae</taxon>
        <taxon>Paraburkholderia</taxon>
    </lineage>
</organism>
<evidence type="ECO:0000313" key="5">
    <source>
        <dbReference type="EMBL" id="MEM5343661.1"/>
    </source>
</evidence>
<evidence type="ECO:0000256" key="2">
    <source>
        <dbReference type="ARBA" id="ARBA00022679"/>
    </source>
</evidence>
<comment type="catalytic activity">
    <reaction evidence="4">
        <text>a 2'-deoxycytidine in DNA + S-adenosyl-L-methionine = a 5-methyl-2'-deoxycytidine in DNA + S-adenosyl-L-homocysteine + H(+)</text>
        <dbReference type="Rhea" id="RHEA:13681"/>
        <dbReference type="Rhea" id="RHEA-COMP:11369"/>
        <dbReference type="Rhea" id="RHEA-COMP:11370"/>
        <dbReference type="ChEBI" id="CHEBI:15378"/>
        <dbReference type="ChEBI" id="CHEBI:57856"/>
        <dbReference type="ChEBI" id="CHEBI:59789"/>
        <dbReference type="ChEBI" id="CHEBI:85452"/>
        <dbReference type="ChEBI" id="CHEBI:85454"/>
        <dbReference type="EC" id="2.1.1.37"/>
    </reaction>
</comment>
<protein>
    <submittedName>
        <fullName evidence="5">DNA cytosine methyltransferase</fullName>
    </submittedName>
</protein>
<comment type="caution">
    <text evidence="5">The sequence shown here is derived from an EMBL/GenBank/DDBJ whole genome shotgun (WGS) entry which is preliminary data.</text>
</comment>
<dbReference type="Pfam" id="PF00145">
    <property type="entry name" value="DNA_methylase"/>
    <property type="match status" value="1"/>
</dbReference>
<proteinExistence type="predicted"/>
<dbReference type="RefSeq" id="WP_342959276.1">
    <property type="nucleotide sequence ID" value="NZ_JAZHFZ010000030.1"/>
</dbReference>
<evidence type="ECO:0000256" key="1">
    <source>
        <dbReference type="ARBA" id="ARBA00022603"/>
    </source>
</evidence>
<name>A0ABU9R9D7_9BURK</name>
<keyword evidence="6" id="KW-1185">Reference proteome</keyword>
<dbReference type="InterPro" id="IPR029063">
    <property type="entry name" value="SAM-dependent_MTases_sf"/>
</dbReference>
<dbReference type="GO" id="GO:0032259">
    <property type="term" value="P:methylation"/>
    <property type="evidence" value="ECO:0007669"/>
    <property type="project" value="UniProtKB-KW"/>
</dbReference>
<dbReference type="Gene3D" id="3.90.120.10">
    <property type="entry name" value="DNA Methylase, subunit A, domain 2"/>
    <property type="match status" value="1"/>
</dbReference>
<keyword evidence="2" id="KW-0808">Transferase</keyword>
<dbReference type="EMBL" id="JAZHGA010000026">
    <property type="protein sequence ID" value="MEM5343661.1"/>
    <property type="molecule type" value="Genomic_DNA"/>
</dbReference>